<evidence type="ECO:0000313" key="2">
    <source>
        <dbReference type="EMBL" id="CAE1272894.1"/>
    </source>
</evidence>
<gene>
    <name evidence="2" type="ORF">SPHA_37875</name>
</gene>
<evidence type="ECO:0000313" key="3">
    <source>
        <dbReference type="Proteomes" id="UP000597762"/>
    </source>
</evidence>
<sequence length="181" mass="20003">MKAVYLRNVGNHISIYIYLFKSLSISLLSLEIPALLSSARASEIPGLRRARLNNNGQIARTDAQCFVHGQLYDAAVSPLTDLSHQFFIPKQPSFMSLFNPFFSSPSNRCFFSLSSLSPDTITSTGSVASTNNLHFLESFDLVFCLVSVTPCFKKAILRRSVESILALLKAAATTFRTKLCL</sequence>
<keyword evidence="1" id="KW-0812">Transmembrane</keyword>
<protein>
    <submittedName>
        <fullName evidence="2">Uncharacterized protein</fullName>
    </submittedName>
</protein>
<keyword evidence="3" id="KW-1185">Reference proteome</keyword>
<evidence type="ECO:0000256" key="1">
    <source>
        <dbReference type="SAM" id="Phobius"/>
    </source>
</evidence>
<feature type="transmembrane region" description="Helical" evidence="1">
    <location>
        <begin position="15"/>
        <end position="39"/>
    </location>
</feature>
<accession>A0A812CET6</accession>
<comment type="caution">
    <text evidence="2">The sequence shown here is derived from an EMBL/GenBank/DDBJ whole genome shotgun (WGS) entry which is preliminary data.</text>
</comment>
<proteinExistence type="predicted"/>
<organism evidence="2 3">
    <name type="scientific">Acanthosepion pharaonis</name>
    <name type="common">Pharaoh cuttlefish</name>
    <name type="synonym">Sepia pharaonis</name>
    <dbReference type="NCBI Taxonomy" id="158019"/>
    <lineage>
        <taxon>Eukaryota</taxon>
        <taxon>Metazoa</taxon>
        <taxon>Spiralia</taxon>
        <taxon>Lophotrochozoa</taxon>
        <taxon>Mollusca</taxon>
        <taxon>Cephalopoda</taxon>
        <taxon>Coleoidea</taxon>
        <taxon>Decapodiformes</taxon>
        <taxon>Sepiida</taxon>
        <taxon>Sepiina</taxon>
        <taxon>Sepiidae</taxon>
        <taxon>Acanthosepion</taxon>
    </lineage>
</organism>
<keyword evidence="1" id="KW-0472">Membrane</keyword>
<keyword evidence="1" id="KW-1133">Transmembrane helix</keyword>
<name>A0A812CET6_ACAPH</name>
<dbReference type="EMBL" id="CAHIKZ030001704">
    <property type="protein sequence ID" value="CAE1272894.1"/>
    <property type="molecule type" value="Genomic_DNA"/>
</dbReference>
<reference evidence="2" key="1">
    <citation type="submission" date="2021-01" db="EMBL/GenBank/DDBJ databases">
        <authorList>
            <person name="Li R."/>
            <person name="Bekaert M."/>
        </authorList>
    </citation>
    <scope>NUCLEOTIDE SEQUENCE</scope>
    <source>
        <strain evidence="2">Farmed</strain>
    </source>
</reference>
<dbReference type="Proteomes" id="UP000597762">
    <property type="component" value="Unassembled WGS sequence"/>
</dbReference>
<dbReference type="AlphaFoldDB" id="A0A812CET6"/>